<name>A0ACC0UA63_9AGAM</name>
<proteinExistence type="predicted"/>
<dbReference type="Proteomes" id="UP001207468">
    <property type="component" value="Unassembled WGS sequence"/>
</dbReference>
<organism evidence="1 2">
    <name type="scientific">Russula earlei</name>
    <dbReference type="NCBI Taxonomy" id="71964"/>
    <lineage>
        <taxon>Eukaryota</taxon>
        <taxon>Fungi</taxon>
        <taxon>Dikarya</taxon>
        <taxon>Basidiomycota</taxon>
        <taxon>Agaricomycotina</taxon>
        <taxon>Agaricomycetes</taxon>
        <taxon>Russulales</taxon>
        <taxon>Russulaceae</taxon>
        <taxon>Russula</taxon>
    </lineage>
</organism>
<comment type="caution">
    <text evidence="1">The sequence shown here is derived from an EMBL/GenBank/DDBJ whole genome shotgun (WGS) entry which is preliminary data.</text>
</comment>
<keyword evidence="2" id="KW-1185">Reference proteome</keyword>
<gene>
    <name evidence="1" type="ORF">F5148DRAFT_1198957</name>
</gene>
<sequence length="440" mass="45273">MPSAHHCSTRIITLASLVALSLLSLTVIFGTSSGGNALDTQPRDSLFSFAQRRTSHLRRSLLHARLPEPAPQSGAPAPSNPAPNPPPPPNPTTPNPPNPPPPPPPPQPTPTHTPPPPPPPRNPASSSQAPPAPAPPPSPSPAPPPSPSPSAAPSPSPNPVPPPSSPLPSPQSVAPSLPGASSSVLPSASAPLTGTTNSSTGSLPGPTTKTQSNILNYSVTNFVYTPTTTTPEVIPTSSVTSSAVVSATPIVRGTTQGFFSHKGAVAAVFSIVGIIGGVFLLITGLNLRRRWRTARRRREEEEFFEKNPDARRYTVDLTSTFAGFRGSVRGSVLVPSTTELGMVPPSPNAYQGRDPHSYQPLPGTVSSPIQYGGMSYPPSGSSSSRPSLSGPSSPAPPMPGSPYVSYPRPIPGRGQEMVVTDSYYGPNSAGVGAGDVGHAQ</sequence>
<evidence type="ECO:0000313" key="2">
    <source>
        <dbReference type="Proteomes" id="UP001207468"/>
    </source>
</evidence>
<protein>
    <submittedName>
        <fullName evidence="1">Uncharacterized protein</fullName>
    </submittedName>
</protein>
<evidence type="ECO:0000313" key="1">
    <source>
        <dbReference type="EMBL" id="KAI9508111.1"/>
    </source>
</evidence>
<reference evidence="1" key="1">
    <citation type="submission" date="2021-03" db="EMBL/GenBank/DDBJ databases">
        <title>Evolutionary priming and transition to the ectomycorrhizal habit in an iconic lineage of mushroom-forming fungi: is preadaptation a requirement?</title>
        <authorList>
            <consortium name="DOE Joint Genome Institute"/>
            <person name="Looney B.P."/>
            <person name="Miyauchi S."/>
            <person name="Morin E."/>
            <person name="Drula E."/>
            <person name="Courty P.E."/>
            <person name="Chicoki N."/>
            <person name="Fauchery L."/>
            <person name="Kohler A."/>
            <person name="Kuo A."/>
            <person name="LaButti K."/>
            <person name="Pangilinan J."/>
            <person name="Lipzen A."/>
            <person name="Riley R."/>
            <person name="Andreopoulos W."/>
            <person name="He G."/>
            <person name="Johnson J."/>
            <person name="Barry K.W."/>
            <person name="Grigoriev I.V."/>
            <person name="Nagy L."/>
            <person name="Hibbett D."/>
            <person name="Henrissat B."/>
            <person name="Matheny P.B."/>
            <person name="Labbe J."/>
            <person name="Martin A.F."/>
        </authorList>
    </citation>
    <scope>NUCLEOTIDE SEQUENCE</scope>
    <source>
        <strain evidence="1">BPL698</strain>
    </source>
</reference>
<dbReference type="EMBL" id="JAGFNK010000100">
    <property type="protein sequence ID" value="KAI9508111.1"/>
    <property type="molecule type" value="Genomic_DNA"/>
</dbReference>
<accession>A0ACC0UA63</accession>